<dbReference type="InterPro" id="IPR036165">
    <property type="entry name" value="YefM-like_sf"/>
</dbReference>
<dbReference type="Gene3D" id="3.40.1620.10">
    <property type="entry name" value="YefM-like domain"/>
    <property type="match status" value="1"/>
</dbReference>
<dbReference type="PANTHER" id="PTHR33713">
    <property type="entry name" value="ANTITOXIN YAFN-RELATED"/>
    <property type="match status" value="1"/>
</dbReference>
<evidence type="ECO:0000256" key="1">
    <source>
        <dbReference type="ARBA" id="ARBA00009981"/>
    </source>
</evidence>
<reference evidence="3 4" key="1">
    <citation type="submission" date="2018-05" db="EMBL/GenBank/DDBJ databases">
        <title>Complete genome sequencing of three human clinical isolates of Staphylococcus caprae reveals virulence factors similar to those of S. epidermidis and S. capitis.</title>
        <authorList>
            <person name="Watanabe S."/>
            <person name="Cui L."/>
        </authorList>
    </citation>
    <scope>NUCLEOTIDE SEQUENCE [LARGE SCALE GENOMIC DNA]</scope>
    <source>
        <strain evidence="3 4">JMUB590</strain>
    </source>
</reference>
<dbReference type="GeneID" id="58050067"/>
<dbReference type="RefSeq" id="WP_037541721.1">
    <property type="nucleotide sequence ID" value="NZ_AP018585.1"/>
</dbReference>
<keyword evidence="4" id="KW-1185">Reference proteome</keyword>
<comment type="similarity">
    <text evidence="1 2">Belongs to the phD/YefM antitoxin family.</text>
</comment>
<comment type="function">
    <text evidence="2">Antitoxin component of a type II toxin-antitoxin (TA) system.</text>
</comment>
<dbReference type="EMBL" id="AP018586">
    <property type="protein sequence ID" value="BBD91402.1"/>
    <property type="molecule type" value="Genomic_DNA"/>
</dbReference>
<dbReference type="PANTHER" id="PTHR33713:SF6">
    <property type="entry name" value="ANTITOXIN YEFM"/>
    <property type="match status" value="1"/>
</dbReference>
<dbReference type="Pfam" id="PF02604">
    <property type="entry name" value="PhdYeFM_antitox"/>
    <property type="match status" value="1"/>
</dbReference>
<sequence length="85" mass="9695">MPSINYSNARQNFKELISKVNEDSVTYTITTKEDKNAVILAEKDYNAILETMYLQSNPANVSHLNKSIQELNQNDTITVEIDDNE</sequence>
<dbReference type="InterPro" id="IPR006442">
    <property type="entry name" value="Antitoxin_Phd/YefM"/>
</dbReference>
<dbReference type="Gene3D" id="6.10.250.330">
    <property type="match status" value="1"/>
</dbReference>
<evidence type="ECO:0000313" key="4">
    <source>
        <dbReference type="Proteomes" id="UP000274772"/>
    </source>
</evidence>
<evidence type="ECO:0000313" key="3">
    <source>
        <dbReference type="EMBL" id="BBD91402.1"/>
    </source>
</evidence>
<evidence type="ECO:0000256" key="2">
    <source>
        <dbReference type="RuleBase" id="RU362080"/>
    </source>
</evidence>
<protein>
    <recommendedName>
        <fullName evidence="2">Antitoxin</fullName>
    </recommendedName>
</protein>
<gene>
    <name evidence="3" type="ORF">JMUB590_0292</name>
</gene>
<organism evidence="3 4">
    <name type="scientific">Staphylococcus caprae</name>
    <dbReference type="NCBI Taxonomy" id="29380"/>
    <lineage>
        <taxon>Bacteria</taxon>
        <taxon>Bacillati</taxon>
        <taxon>Bacillota</taxon>
        <taxon>Bacilli</taxon>
        <taxon>Bacillales</taxon>
        <taxon>Staphylococcaceae</taxon>
        <taxon>Staphylococcus</taxon>
    </lineage>
</organism>
<dbReference type="SUPFAM" id="SSF143120">
    <property type="entry name" value="YefM-like"/>
    <property type="match status" value="1"/>
</dbReference>
<accession>A0ABM7FU26</accession>
<proteinExistence type="inferred from homology"/>
<name>A0ABM7FU26_9STAP</name>
<dbReference type="Proteomes" id="UP000274772">
    <property type="component" value="Chromosome"/>
</dbReference>
<dbReference type="InterPro" id="IPR051405">
    <property type="entry name" value="phD/YefM_antitoxin"/>
</dbReference>